<keyword evidence="1" id="KW-0479">Metal-binding</keyword>
<comment type="similarity">
    <text evidence="1">Belongs to the FHY3/FAR1 family.</text>
</comment>
<dbReference type="Proteomes" id="UP000289738">
    <property type="component" value="Chromosome B09"/>
</dbReference>
<gene>
    <name evidence="3" type="ORF">Ahy_B09g099059</name>
</gene>
<evidence type="ECO:0000256" key="1">
    <source>
        <dbReference type="RuleBase" id="RU367018"/>
    </source>
</evidence>
<dbReference type="PANTHER" id="PTHR31669:SF251">
    <property type="entry name" value="PROTEIN FAR1-RELATED SEQUENCE"/>
    <property type="match status" value="1"/>
</dbReference>
<feature type="region of interest" description="Disordered" evidence="2">
    <location>
        <begin position="99"/>
        <end position="158"/>
    </location>
</feature>
<accession>A0A444XSV3</accession>
<dbReference type="GO" id="GO:0008270">
    <property type="term" value="F:zinc ion binding"/>
    <property type="evidence" value="ECO:0007669"/>
    <property type="project" value="UniProtKB-UniRule"/>
</dbReference>
<dbReference type="EMBL" id="SDMP01000019">
    <property type="protein sequence ID" value="RYQ92813.1"/>
    <property type="molecule type" value="Genomic_DNA"/>
</dbReference>
<comment type="subcellular location">
    <subcellularLocation>
        <location evidence="1">Nucleus</location>
    </subcellularLocation>
</comment>
<keyword evidence="1" id="KW-0863">Zinc-finger</keyword>
<keyword evidence="4" id="KW-1185">Reference proteome</keyword>
<reference evidence="3 4" key="1">
    <citation type="submission" date="2019-01" db="EMBL/GenBank/DDBJ databases">
        <title>Sequencing of cultivated peanut Arachis hypogaea provides insights into genome evolution and oil improvement.</title>
        <authorList>
            <person name="Chen X."/>
        </authorList>
    </citation>
    <scope>NUCLEOTIDE SEQUENCE [LARGE SCALE GENOMIC DNA]</scope>
    <source>
        <strain evidence="4">cv. Fuhuasheng</strain>
        <tissue evidence="3">Leaves</tissue>
    </source>
</reference>
<proteinExistence type="inferred from homology"/>
<evidence type="ECO:0000313" key="4">
    <source>
        <dbReference type="Proteomes" id="UP000289738"/>
    </source>
</evidence>
<comment type="function">
    <text evidence="1">Putative transcription activator involved in regulating light control of development.</text>
</comment>
<evidence type="ECO:0000256" key="2">
    <source>
        <dbReference type="SAM" id="MobiDB-lite"/>
    </source>
</evidence>
<evidence type="ECO:0000313" key="3">
    <source>
        <dbReference type="EMBL" id="RYQ92813.1"/>
    </source>
</evidence>
<sequence>MDNSWVKSTYKLRRSWATAYLQGTFCAGYRTTSRCEGINAFVKGFLKSTNSLLELVQSLDRVVKDYRNNEVLDKCGAWGEEVLLHFLWASREMSQAGIREGTSATVGDPSSGEPSGNRSGRSCLEVVHGISQPGNPGGADPYIPRPPEPNATNSSLSRLNPGVGGGNFFLGGQHIEQFFAAPSCSTKHGVVPTQAATTISSPEQAPAITPTQFNTLSSDTFQQWVLEVCMFRIFSHCAADVSCIHVNTTTVKDEIMNVKSYFRMQWANSGPATFYRLSSKTLREKRTRNGYNRAGFDKFSLSDFPTRILVSDLRNANRIWAGNSYHSYYAYQVPWAPTRNKG</sequence>
<comment type="caution">
    <text evidence="3">The sequence shown here is derived from an EMBL/GenBank/DDBJ whole genome shotgun (WGS) entry which is preliminary data.</text>
</comment>
<name>A0A444XSV3_ARAHY</name>
<keyword evidence="1" id="KW-0862">Zinc</keyword>
<dbReference type="AlphaFoldDB" id="A0A444XSV3"/>
<dbReference type="PANTHER" id="PTHR31669">
    <property type="entry name" value="PROTEIN FAR1-RELATED SEQUENCE 10-RELATED"/>
    <property type="match status" value="1"/>
</dbReference>
<dbReference type="GO" id="GO:0005634">
    <property type="term" value="C:nucleus"/>
    <property type="evidence" value="ECO:0007669"/>
    <property type="project" value="UniProtKB-SubCell"/>
</dbReference>
<organism evidence="3 4">
    <name type="scientific">Arachis hypogaea</name>
    <name type="common">Peanut</name>
    <dbReference type="NCBI Taxonomy" id="3818"/>
    <lineage>
        <taxon>Eukaryota</taxon>
        <taxon>Viridiplantae</taxon>
        <taxon>Streptophyta</taxon>
        <taxon>Embryophyta</taxon>
        <taxon>Tracheophyta</taxon>
        <taxon>Spermatophyta</taxon>
        <taxon>Magnoliopsida</taxon>
        <taxon>eudicotyledons</taxon>
        <taxon>Gunneridae</taxon>
        <taxon>Pentapetalae</taxon>
        <taxon>rosids</taxon>
        <taxon>fabids</taxon>
        <taxon>Fabales</taxon>
        <taxon>Fabaceae</taxon>
        <taxon>Papilionoideae</taxon>
        <taxon>50 kb inversion clade</taxon>
        <taxon>dalbergioids sensu lato</taxon>
        <taxon>Dalbergieae</taxon>
        <taxon>Pterocarpus clade</taxon>
        <taxon>Arachis</taxon>
    </lineage>
</organism>
<dbReference type="GO" id="GO:0006355">
    <property type="term" value="P:regulation of DNA-templated transcription"/>
    <property type="evidence" value="ECO:0007669"/>
    <property type="project" value="UniProtKB-UniRule"/>
</dbReference>
<dbReference type="InterPro" id="IPR031052">
    <property type="entry name" value="FHY3/FAR1"/>
</dbReference>
<keyword evidence="1" id="KW-0539">Nucleus</keyword>
<protein>
    <recommendedName>
        <fullName evidence="1">Protein FAR1-RELATED SEQUENCE</fullName>
    </recommendedName>
</protein>